<protein>
    <submittedName>
        <fullName evidence="2">Thiol-disulfide isomerase/thioredoxin</fullName>
    </submittedName>
</protein>
<dbReference type="Proteomes" id="UP000591272">
    <property type="component" value="Unassembled WGS sequence"/>
</dbReference>
<accession>A0A7Y9G4P2</accession>
<proteinExistence type="predicted"/>
<dbReference type="GO" id="GO:0016853">
    <property type="term" value="F:isomerase activity"/>
    <property type="evidence" value="ECO:0007669"/>
    <property type="project" value="UniProtKB-KW"/>
</dbReference>
<comment type="caution">
    <text evidence="2">The sequence shown here is derived from an EMBL/GenBank/DDBJ whole genome shotgun (WGS) entry which is preliminary data.</text>
</comment>
<sequence length="170" mass="17672">MPYLIAAVVLLGLLSAFNLVLTLTLIRRLRGHGAAHPGHGELAGPPMALEPGSQIGDFTATTTEGEPVSQADLPALVAFFSANCPPCHELAPRFAELTTGLPRLAVVTGEDPELVAVLSPAVRVVVEDYDGAVSGAFQNTWTPALYIVDGGQRVVATGGRLEDLPLEAPA</sequence>
<gene>
    <name evidence="2" type="ORF">BJ999_000245</name>
</gene>
<dbReference type="AlphaFoldDB" id="A0A7Y9G4P2"/>
<name>A0A7Y9G4P2_9ACTN</name>
<dbReference type="Gene3D" id="3.40.30.10">
    <property type="entry name" value="Glutaredoxin"/>
    <property type="match status" value="1"/>
</dbReference>
<dbReference type="PROSITE" id="PS00194">
    <property type="entry name" value="THIOREDOXIN_1"/>
    <property type="match status" value="1"/>
</dbReference>
<dbReference type="PROSITE" id="PS51352">
    <property type="entry name" value="THIOREDOXIN_2"/>
    <property type="match status" value="1"/>
</dbReference>
<keyword evidence="2" id="KW-0413">Isomerase</keyword>
<evidence type="ECO:0000313" key="3">
    <source>
        <dbReference type="Proteomes" id="UP000591272"/>
    </source>
</evidence>
<dbReference type="InterPro" id="IPR013766">
    <property type="entry name" value="Thioredoxin_domain"/>
</dbReference>
<dbReference type="CDD" id="cd02966">
    <property type="entry name" value="TlpA_like_family"/>
    <property type="match status" value="1"/>
</dbReference>
<organism evidence="2 3">
    <name type="scientific">Actinomadura citrea</name>
    <dbReference type="NCBI Taxonomy" id="46158"/>
    <lineage>
        <taxon>Bacteria</taxon>
        <taxon>Bacillati</taxon>
        <taxon>Actinomycetota</taxon>
        <taxon>Actinomycetes</taxon>
        <taxon>Streptosporangiales</taxon>
        <taxon>Thermomonosporaceae</taxon>
        <taxon>Actinomadura</taxon>
    </lineage>
</organism>
<evidence type="ECO:0000313" key="2">
    <source>
        <dbReference type="EMBL" id="NYE09949.1"/>
    </source>
</evidence>
<dbReference type="SUPFAM" id="SSF52833">
    <property type="entry name" value="Thioredoxin-like"/>
    <property type="match status" value="1"/>
</dbReference>
<evidence type="ECO:0000259" key="1">
    <source>
        <dbReference type="PROSITE" id="PS51352"/>
    </source>
</evidence>
<keyword evidence="3" id="KW-1185">Reference proteome</keyword>
<dbReference type="InterPro" id="IPR017937">
    <property type="entry name" value="Thioredoxin_CS"/>
</dbReference>
<feature type="domain" description="Thioredoxin" evidence="1">
    <location>
        <begin position="49"/>
        <end position="170"/>
    </location>
</feature>
<dbReference type="InterPro" id="IPR036249">
    <property type="entry name" value="Thioredoxin-like_sf"/>
</dbReference>
<dbReference type="RefSeq" id="WP_179831527.1">
    <property type="nucleotide sequence ID" value="NZ_BMRD01000005.1"/>
</dbReference>
<reference evidence="2 3" key="1">
    <citation type="submission" date="2020-07" db="EMBL/GenBank/DDBJ databases">
        <title>Sequencing the genomes of 1000 actinobacteria strains.</title>
        <authorList>
            <person name="Klenk H.-P."/>
        </authorList>
    </citation>
    <scope>NUCLEOTIDE SEQUENCE [LARGE SCALE GENOMIC DNA]</scope>
    <source>
        <strain evidence="2 3">DSM 43461</strain>
    </source>
</reference>
<dbReference type="EMBL" id="JACCBT010000001">
    <property type="protein sequence ID" value="NYE09949.1"/>
    <property type="molecule type" value="Genomic_DNA"/>
</dbReference>